<feature type="binding site" description="in other chain" evidence="10">
    <location>
        <begin position="238"/>
        <end position="239"/>
    </location>
    <ligand>
        <name>ATP</name>
        <dbReference type="ChEBI" id="CHEBI:30616"/>
        <note>ligand shared between two neighboring subunits</note>
    </ligand>
</feature>
<comment type="cofactor">
    <cofactor evidence="10">
        <name>K(+)</name>
        <dbReference type="ChEBI" id="CHEBI:29103"/>
    </cofactor>
    <text evidence="10">Binds 1 potassium ion per subunit.</text>
</comment>
<feature type="binding site" description="in other chain" evidence="10">
    <location>
        <position position="55"/>
    </location>
    <ligand>
        <name>L-methionine</name>
        <dbReference type="ChEBI" id="CHEBI:57844"/>
        <note>ligand shared between two neighboring subunits</note>
    </ligand>
</feature>
<organism evidence="16 17">
    <name type="scientific">Clostridium kluyveri (strain ATCC 8527 / DSM 555 / NBRC 12016 / NCIMB 10680 / K1)</name>
    <dbReference type="NCBI Taxonomy" id="431943"/>
    <lineage>
        <taxon>Bacteria</taxon>
        <taxon>Bacillati</taxon>
        <taxon>Bacillota</taxon>
        <taxon>Clostridia</taxon>
        <taxon>Eubacteriales</taxon>
        <taxon>Clostridiaceae</taxon>
        <taxon>Clostridium</taxon>
    </lineage>
</organism>
<evidence type="ECO:0000256" key="5">
    <source>
        <dbReference type="ARBA" id="ARBA00022723"/>
    </source>
</evidence>
<dbReference type="eggNOG" id="COG0192">
    <property type="taxonomic scope" value="Bacteria"/>
</dbReference>
<dbReference type="EC" id="2.5.1.6" evidence="10"/>
<sequence>MRKLFTSESVTEGHPDKMCDQISDAILDAILEQDPQGRVACETATTTGMVLVMGEISTNCYIDIPKIVRKTIREIGYTRAKYGFDCDTCAVLSSIDEQSLDIAMGVNESLEAKVGKMEKVDAIGAGDQGMMFGFATNETPEYMPMPINLAHKLSKRLSQVRKEGTLDYLRPDGKTQVTIEYEENKPVRVDTIVVSTQHDEFVTKEQIERDIIKNVIEPVVPPEFLDSNTKYFINPTGRFVVGGPQGDSGLTGRKIIVDTYGGYGRHGGGAFSGKDPTKVDRSAAYAARWVAKNLVAAGVADKLEIQIAYAIGVAEPVSINVDTFGTEKISEKKIVDIVNKVFDLRPAVIIRELELRRPIYRQAAAYGHFGRTDIDLPWEKLNKVNDIKNYL</sequence>
<feature type="binding site" evidence="10">
    <location>
        <position position="247"/>
    </location>
    <ligand>
        <name>ATP</name>
        <dbReference type="ChEBI" id="CHEBI:30616"/>
        <note>ligand shared between two neighboring subunits</note>
    </ligand>
</feature>
<evidence type="ECO:0000256" key="9">
    <source>
        <dbReference type="ARBA" id="ARBA00022958"/>
    </source>
</evidence>
<dbReference type="NCBIfam" id="TIGR01034">
    <property type="entry name" value="metK"/>
    <property type="match status" value="1"/>
</dbReference>
<accession>A5N3G8</accession>
<feature type="domain" description="S-adenosylmethionine synthetase central" evidence="14">
    <location>
        <begin position="123"/>
        <end position="239"/>
    </location>
</feature>
<evidence type="ECO:0000256" key="10">
    <source>
        <dbReference type="HAMAP-Rule" id="MF_00086"/>
    </source>
</evidence>
<keyword evidence="7 10" id="KW-0067">ATP-binding</keyword>
<keyword evidence="3 10" id="KW-0554">One-carbon metabolism</keyword>
<protein>
    <recommendedName>
        <fullName evidence="10">S-adenosylmethionine synthase</fullName>
        <shortName evidence="10">AdoMet synthase</shortName>
        <ecNumber evidence="10">2.5.1.6</ecNumber>
    </recommendedName>
    <alternativeName>
        <fullName evidence="10">MAT</fullName>
    </alternativeName>
    <alternativeName>
        <fullName evidence="10">Methionine adenosyltransferase</fullName>
    </alternativeName>
</protein>
<keyword evidence="8 10" id="KW-0460">Magnesium</keyword>
<feature type="binding site" evidence="10">
    <location>
        <position position="274"/>
    </location>
    <ligand>
        <name>ATP</name>
        <dbReference type="ChEBI" id="CHEBI:30616"/>
        <note>ligand shared between two neighboring subunits</note>
    </ligand>
</feature>
<keyword evidence="5 10" id="KW-0479">Metal-binding</keyword>
<feature type="binding site" evidence="10">
    <location>
        <position position="270"/>
    </location>
    <ligand>
        <name>ATP</name>
        <dbReference type="ChEBI" id="CHEBI:30616"/>
        <note>ligand shared between two neighboring subunits</note>
    </ligand>
</feature>
<feature type="region of interest" description="Flexible loop" evidence="10">
    <location>
        <begin position="98"/>
        <end position="108"/>
    </location>
</feature>
<dbReference type="FunFam" id="3.30.300.10:FF:000004">
    <property type="entry name" value="S-adenosylmethionine synthase"/>
    <property type="match status" value="1"/>
</dbReference>
<evidence type="ECO:0000256" key="1">
    <source>
        <dbReference type="ARBA" id="ARBA00005224"/>
    </source>
</evidence>
<proteinExistence type="inferred from homology"/>
<dbReference type="AlphaFoldDB" id="A5N3G8"/>
<dbReference type="GO" id="GO:0005737">
    <property type="term" value="C:cytoplasm"/>
    <property type="evidence" value="ECO:0007669"/>
    <property type="project" value="UniProtKB-SubCell"/>
</dbReference>
<comment type="function">
    <text evidence="10">Catalyzes the formation of S-adenosylmethionine (AdoMet) from methionine and ATP. The overall synthetic reaction is composed of two sequential steps, AdoMet formation and the subsequent tripolyphosphate hydrolysis which occurs prior to release of AdoMet from the enzyme.</text>
</comment>
<dbReference type="RefSeq" id="WP_012103997.1">
    <property type="nucleotide sequence ID" value="NC_009706.1"/>
</dbReference>
<comment type="catalytic activity">
    <reaction evidence="10">
        <text>L-methionine + ATP + H2O = S-adenosyl-L-methionine + phosphate + diphosphate</text>
        <dbReference type="Rhea" id="RHEA:21080"/>
        <dbReference type="ChEBI" id="CHEBI:15377"/>
        <dbReference type="ChEBI" id="CHEBI:30616"/>
        <dbReference type="ChEBI" id="CHEBI:33019"/>
        <dbReference type="ChEBI" id="CHEBI:43474"/>
        <dbReference type="ChEBI" id="CHEBI:57844"/>
        <dbReference type="ChEBI" id="CHEBI:59789"/>
        <dbReference type="EC" id="2.5.1.6"/>
    </reaction>
</comment>
<dbReference type="InterPro" id="IPR022630">
    <property type="entry name" value="S-AdoMet_synt_C"/>
</dbReference>
<dbReference type="InterPro" id="IPR022636">
    <property type="entry name" value="S-AdoMet_synthetase_sfam"/>
</dbReference>
<dbReference type="PIRSF" id="PIRSF000497">
    <property type="entry name" value="MAT"/>
    <property type="match status" value="1"/>
</dbReference>
<evidence type="ECO:0000256" key="8">
    <source>
        <dbReference type="ARBA" id="ARBA00022842"/>
    </source>
</evidence>
<gene>
    <name evidence="10" type="primary">metK</name>
    <name evidence="16" type="synonym">metK3</name>
    <name evidence="16" type="ordered locus">CKL_3674</name>
</gene>
<evidence type="ECO:0000313" key="17">
    <source>
        <dbReference type="Proteomes" id="UP000002411"/>
    </source>
</evidence>
<evidence type="ECO:0000256" key="3">
    <source>
        <dbReference type="ARBA" id="ARBA00022563"/>
    </source>
</evidence>
<dbReference type="InterPro" id="IPR022628">
    <property type="entry name" value="S-AdoMet_synt_N"/>
</dbReference>
<name>A5N3G8_CLOK5</name>
<comment type="similarity">
    <text evidence="2 10 12">Belongs to the AdoMet synthase family.</text>
</comment>
<dbReference type="Gene3D" id="3.30.300.10">
    <property type="match status" value="3"/>
</dbReference>
<dbReference type="GO" id="GO:0004478">
    <property type="term" value="F:methionine adenosyltransferase activity"/>
    <property type="evidence" value="ECO:0007669"/>
    <property type="project" value="UniProtKB-UniRule"/>
</dbReference>
<dbReference type="PANTHER" id="PTHR11964">
    <property type="entry name" value="S-ADENOSYLMETHIONINE SYNTHETASE"/>
    <property type="match status" value="1"/>
</dbReference>
<evidence type="ECO:0000256" key="7">
    <source>
        <dbReference type="ARBA" id="ARBA00022840"/>
    </source>
</evidence>
<feature type="domain" description="S-adenosylmethionine synthetase N-terminal" evidence="13">
    <location>
        <begin position="3"/>
        <end position="99"/>
    </location>
</feature>
<feature type="binding site" evidence="10">
    <location>
        <position position="42"/>
    </location>
    <ligand>
        <name>K(+)</name>
        <dbReference type="ChEBI" id="CHEBI:29103"/>
    </ligand>
</feature>
<evidence type="ECO:0000256" key="11">
    <source>
        <dbReference type="RuleBase" id="RU000542"/>
    </source>
</evidence>
<dbReference type="GO" id="GO:0006730">
    <property type="term" value="P:one-carbon metabolic process"/>
    <property type="evidence" value="ECO:0007669"/>
    <property type="project" value="UniProtKB-KW"/>
</dbReference>
<dbReference type="PROSITE" id="PS00377">
    <property type="entry name" value="ADOMET_SYNTHASE_2"/>
    <property type="match status" value="1"/>
</dbReference>
<dbReference type="STRING" id="431943.CKL_3674"/>
<dbReference type="KEGG" id="ckl:CKL_3674"/>
<dbReference type="EMBL" id="CP000673">
    <property type="protein sequence ID" value="EDK35664.1"/>
    <property type="molecule type" value="Genomic_DNA"/>
</dbReference>
<dbReference type="Pfam" id="PF02772">
    <property type="entry name" value="S-AdoMet_synt_M"/>
    <property type="match status" value="1"/>
</dbReference>
<keyword evidence="6 10" id="KW-0547">Nucleotide-binding</keyword>
<feature type="binding site" description="in other chain" evidence="10">
    <location>
        <begin position="172"/>
        <end position="174"/>
    </location>
    <ligand>
        <name>ATP</name>
        <dbReference type="ChEBI" id="CHEBI:30616"/>
        <note>ligand shared between two neighboring subunits</note>
    </ligand>
</feature>
<feature type="binding site" evidence="10">
    <location>
        <position position="247"/>
    </location>
    <ligand>
        <name>L-methionine</name>
        <dbReference type="ChEBI" id="CHEBI:57844"/>
        <note>ligand shared between two neighboring subunits</note>
    </ligand>
</feature>
<dbReference type="SUPFAM" id="SSF55973">
    <property type="entry name" value="S-adenosylmethionine synthetase"/>
    <property type="match status" value="3"/>
</dbReference>
<dbReference type="Pfam" id="PF02773">
    <property type="entry name" value="S-AdoMet_synt_C"/>
    <property type="match status" value="1"/>
</dbReference>
<keyword evidence="17" id="KW-1185">Reference proteome</keyword>
<keyword evidence="9 10" id="KW-0630">Potassium</keyword>
<dbReference type="Pfam" id="PF00438">
    <property type="entry name" value="S-AdoMet_synt_N"/>
    <property type="match status" value="1"/>
</dbReference>
<dbReference type="HOGENOM" id="CLU_041802_1_1_9"/>
<dbReference type="CDD" id="cd18079">
    <property type="entry name" value="S-AdoMet_synt"/>
    <property type="match status" value="1"/>
</dbReference>
<evidence type="ECO:0000259" key="15">
    <source>
        <dbReference type="Pfam" id="PF02773"/>
    </source>
</evidence>
<dbReference type="FunFam" id="3.30.300.10:FF:000003">
    <property type="entry name" value="S-adenosylmethionine synthase"/>
    <property type="match status" value="1"/>
</dbReference>
<dbReference type="HAMAP" id="MF_00086">
    <property type="entry name" value="S_AdoMet_synth1"/>
    <property type="match status" value="1"/>
</dbReference>
<dbReference type="GO" id="GO:0006556">
    <property type="term" value="P:S-adenosylmethionine biosynthetic process"/>
    <property type="evidence" value="ECO:0007669"/>
    <property type="project" value="UniProtKB-UniRule"/>
</dbReference>
<evidence type="ECO:0000259" key="13">
    <source>
        <dbReference type="Pfam" id="PF00438"/>
    </source>
</evidence>
<evidence type="ECO:0000256" key="4">
    <source>
        <dbReference type="ARBA" id="ARBA00022679"/>
    </source>
</evidence>
<evidence type="ECO:0000256" key="12">
    <source>
        <dbReference type="RuleBase" id="RU004462"/>
    </source>
</evidence>
<comment type="pathway">
    <text evidence="1 10">Amino-acid biosynthesis; S-adenosyl-L-methionine biosynthesis; S-adenosyl-L-methionine from L-methionine: step 1/1.</text>
</comment>
<comment type="cofactor">
    <cofactor evidence="10">
        <name>Mg(2+)</name>
        <dbReference type="ChEBI" id="CHEBI:18420"/>
    </cofactor>
    <text evidence="10">Binds 2 divalent ions per subunit.</text>
</comment>
<evidence type="ECO:0000313" key="16">
    <source>
        <dbReference type="EMBL" id="EDK35664.1"/>
    </source>
</evidence>
<comment type="subunit">
    <text evidence="10">Homotetramer; dimer of dimers.</text>
</comment>
<dbReference type="UniPathway" id="UPA00315">
    <property type="reaction ID" value="UER00080"/>
</dbReference>
<dbReference type="InterPro" id="IPR022631">
    <property type="entry name" value="ADOMET_SYNTHASE_CS"/>
</dbReference>
<keyword evidence="4 10" id="KW-0808">Transferase</keyword>
<reference evidence="16 17" key="1">
    <citation type="journal article" date="2008" name="Proc. Natl. Acad. Sci. U.S.A.">
        <title>The genome of Clostridium kluyveri, a strict anaerobe with unique metabolic features.</title>
        <authorList>
            <person name="Seedorf H."/>
            <person name="Fricke W.F."/>
            <person name="Veith B."/>
            <person name="Brueggemann H."/>
            <person name="Liesegang H."/>
            <person name="Strittmatter A."/>
            <person name="Miethke M."/>
            <person name="Buckel W."/>
            <person name="Hinderberger J."/>
            <person name="Li F."/>
            <person name="Hagemeier C."/>
            <person name="Thauer R.K."/>
            <person name="Gottschalk G."/>
        </authorList>
    </citation>
    <scope>NUCLEOTIDE SEQUENCE [LARGE SCALE GENOMIC DNA]</scope>
    <source>
        <strain evidence="17">ATCC 8527 / DSM 555 / NCIMB 10680</strain>
    </source>
</reference>
<feature type="domain" description="S-adenosylmethionine synthetase C-terminal" evidence="15">
    <location>
        <begin position="241"/>
        <end position="380"/>
    </location>
</feature>
<evidence type="ECO:0000256" key="2">
    <source>
        <dbReference type="ARBA" id="ARBA00009685"/>
    </source>
</evidence>
<feature type="binding site" description="in other chain" evidence="10">
    <location>
        <begin position="253"/>
        <end position="254"/>
    </location>
    <ligand>
        <name>ATP</name>
        <dbReference type="ChEBI" id="CHEBI:30616"/>
        <note>ligand shared between two neighboring subunits</note>
    </ligand>
</feature>
<evidence type="ECO:0000256" key="6">
    <source>
        <dbReference type="ARBA" id="ARBA00022741"/>
    </source>
</evidence>
<feature type="binding site" description="in other chain" evidence="10">
    <location>
        <position position="98"/>
    </location>
    <ligand>
        <name>L-methionine</name>
        <dbReference type="ChEBI" id="CHEBI:57844"/>
        <note>ligand shared between two neighboring subunits</note>
    </ligand>
</feature>
<dbReference type="PROSITE" id="PS00376">
    <property type="entry name" value="ADOMET_SYNTHASE_1"/>
    <property type="match status" value="1"/>
</dbReference>
<dbReference type="Proteomes" id="UP000002411">
    <property type="component" value="Chromosome"/>
</dbReference>
<dbReference type="GO" id="GO:0000287">
    <property type="term" value="F:magnesium ion binding"/>
    <property type="evidence" value="ECO:0007669"/>
    <property type="project" value="UniProtKB-UniRule"/>
</dbReference>
<feature type="binding site" description="in other chain" evidence="10">
    <location>
        <position position="278"/>
    </location>
    <ligand>
        <name>L-methionine</name>
        <dbReference type="ChEBI" id="CHEBI:57844"/>
        <note>ligand shared between two neighboring subunits</note>
    </ligand>
</feature>
<feature type="binding site" evidence="10">
    <location>
        <position position="16"/>
    </location>
    <ligand>
        <name>Mg(2+)</name>
        <dbReference type="ChEBI" id="CHEBI:18420"/>
    </ligand>
</feature>
<dbReference type="InterPro" id="IPR022629">
    <property type="entry name" value="S-AdoMet_synt_central"/>
</dbReference>
<dbReference type="InterPro" id="IPR002133">
    <property type="entry name" value="S-AdoMet_synthetase"/>
</dbReference>
<evidence type="ECO:0000259" key="14">
    <source>
        <dbReference type="Pfam" id="PF02772"/>
    </source>
</evidence>
<dbReference type="GO" id="GO:0005524">
    <property type="term" value="F:ATP binding"/>
    <property type="evidence" value="ECO:0007669"/>
    <property type="project" value="UniProtKB-UniRule"/>
</dbReference>
<feature type="binding site" description="in other chain" evidence="10">
    <location>
        <position position="14"/>
    </location>
    <ligand>
        <name>ATP</name>
        <dbReference type="ChEBI" id="CHEBI:30616"/>
        <note>ligand shared between two neighboring subunits</note>
    </ligand>
</feature>
<keyword evidence="10" id="KW-0963">Cytoplasm</keyword>
<comment type="subcellular location">
    <subcellularLocation>
        <location evidence="10 11">Cytoplasm</location>
    </subcellularLocation>
</comment>